<keyword evidence="2" id="KW-0805">Transcription regulation</keyword>
<dbReference type="PROSITE" id="PS50888">
    <property type="entry name" value="BHLH"/>
    <property type="match status" value="1"/>
</dbReference>
<keyword evidence="9" id="KW-1185">Reference proteome</keyword>
<comment type="caution">
    <text evidence="8">The sequence shown here is derived from an EMBL/GenBank/DDBJ whole genome shotgun (WGS) entry which is preliminary data.</text>
</comment>
<organism evidence="8 9">
    <name type="scientific">Ditylenchus destructor</name>
    <dbReference type="NCBI Taxonomy" id="166010"/>
    <lineage>
        <taxon>Eukaryota</taxon>
        <taxon>Metazoa</taxon>
        <taxon>Ecdysozoa</taxon>
        <taxon>Nematoda</taxon>
        <taxon>Chromadorea</taxon>
        <taxon>Rhabditida</taxon>
        <taxon>Tylenchina</taxon>
        <taxon>Tylenchomorpha</taxon>
        <taxon>Sphaerularioidea</taxon>
        <taxon>Anguinidae</taxon>
        <taxon>Anguininae</taxon>
        <taxon>Ditylenchus</taxon>
    </lineage>
</organism>
<evidence type="ECO:0000256" key="2">
    <source>
        <dbReference type="ARBA" id="ARBA00023015"/>
    </source>
</evidence>
<dbReference type="Gene3D" id="4.10.280.10">
    <property type="entry name" value="Helix-loop-helix DNA-binding domain"/>
    <property type="match status" value="1"/>
</dbReference>
<reference evidence="8" key="1">
    <citation type="submission" date="2022-01" db="EMBL/GenBank/DDBJ databases">
        <title>Genome Sequence Resource for Two Populations of Ditylenchus destructor, the Migratory Endoparasitic Phytonematode.</title>
        <authorList>
            <person name="Zhang H."/>
            <person name="Lin R."/>
            <person name="Xie B."/>
        </authorList>
    </citation>
    <scope>NUCLEOTIDE SEQUENCE</scope>
    <source>
        <strain evidence="8">BazhouSP</strain>
    </source>
</reference>
<feature type="compositionally biased region" description="Low complexity" evidence="6">
    <location>
        <begin position="86"/>
        <end position="105"/>
    </location>
</feature>
<evidence type="ECO:0000256" key="1">
    <source>
        <dbReference type="ARBA" id="ARBA00004123"/>
    </source>
</evidence>
<dbReference type="GO" id="GO:0005634">
    <property type="term" value="C:nucleus"/>
    <property type="evidence" value="ECO:0007669"/>
    <property type="project" value="UniProtKB-SubCell"/>
</dbReference>
<evidence type="ECO:0000256" key="3">
    <source>
        <dbReference type="ARBA" id="ARBA00023125"/>
    </source>
</evidence>
<evidence type="ECO:0000313" key="9">
    <source>
        <dbReference type="Proteomes" id="UP001201812"/>
    </source>
</evidence>
<dbReference type="Pfam" id="PF00010">
    <property type="entry name" value="HLH"/>
    <property type="match status" value="1"/>
</dbReference>
<dbReference type="Proteomes" id="UP001201812">
    <property type="component" value="Unassembled WGS sequence"/>
</dbReference>
<dbReference type="InterPro" id="IPR052207">
    <property type="entry name" value="Max-like/E-box_TFs"/>
</dbReference>
<evidence type="ECO:0000259" key="7">
    <source>
        <dbReference type="PROSITE" id="PS50888"/>
    </source>
</evidence>
<dbReference type="CDD" id="cd11419">
    <property type="entry name" value="bHLHzip_TFAP4"/>
    <property type="match status" value="1"/>
</dbReference>
<protein>
    <submittedName>
        <fullName evidence="8">Helix-loop-helix DNA-binding domain-containing protein</fullName>
    </submittedName>
</protein>
<evidence type="ECO:0000256" key="6">
    <source>
        <dbReference type="SAM" id="MobiDB-lite"/>
    </source>
</evidence>
<dbReference type="SUPFAM" id="SSF47459">
    <property type="entry name" value="HLH, helix-loop-helix DNA-binding domain"/>
    <property type="match status" value="1"/>
</dbReference>
<evidence type="ECO:0000256" key="5">
    <source>
        <dbReference type="ARBA" id="ARBA00023242"/>
    </source>
</evidence>
<dbReference type="PANTHER" id="PTHR15741:SF27">
    <property type="entry name" value="TRANSCRIPTION FACTOR AP-4"/>
    <property type="match status" value="1"/>
</dbReference>
<dbReference type="SMART" id="SM00353">
    <property type="entry name" value="HLH"/>
    <property type="match status" value="1"/>
</dbReference>
<keyword evidence="4" id="KW-0804">Transcription</keyword>
<keyword evidence="3 8" id="KW-0238">DNA-binding</keyword>
<gene>
    <name evidence="8" type="ORF">DdX_02041</name>
</gene>
<sequence>MNLYLFKEFQIQIVVVRGEAVQEEMVKSDYTDEEPVCVSGEEEDGFMHVEWSSTLRNNSGEYQESGDLPDEGNKTDQGNMEVSAHGGSNDSVTSSMSSSTSITGGSIHGGSGGDPTMLSPISTTGSTGAPNNASNCFNLDDKRLRRQIANCNERRRMQSINAGFQSLRNLLPLRKDREKMSKAAILQQTAEYVHTLLSDRDRLMQENELKCKRPRLDNCEERMNNEEFGNSKESSDIHRTCLRTIEELRTALANEQQTSQQLRLIYEKEILEMRNTNEAQSVIPVSPLASIAAPLLNLSPQKPAADFVIHPVDNTNSRESLSKAYANLLLTSNPLRETNNTMSVCSALSSAIASLQNQSNNFHPSSLFINTAVNSVPHLSAFTSLGSPHGESRNDGRAFPATTNESHSILNHTSSVAGLAASSFLQKHQQQYQSHPNSHLPSPIPPQALLYRNEIYSLFLRPFDTSKAKEAMRAGSRTIPLLPVSNNKMNSLWYAKPKIYSIL</sequence>
<proteinExistence type="predicted"/>
<comment type="subcellular location">
    <subcellularLocation>
        <location evidence="1">Nucleus</location>
    </subcellularLocation>
</comment>
<dbReference type="GO" id="GO:0046983">
    <property type="term" value="F:protein dimerization activity"/>
    <property type="evidence" value="ECO:0007669"/>
    <property type="project" value="InterPro"/>
</dbReference>
<feature type="domain" description="BHLH" evidence="7">
    <location>
        <begin position="144"/>
        <end position="196"/>
    </location>
</feature>
<feature type="compositionally biased region" description="Polar residues" evidence="6">
    <location>
        <begin position="119"/>
        <end position="134"/>
    </location>
</feature>
<name>A0AAD4NDE7_9BILA</name>
<evidence type="ECO:0000256" key="4">
    <source>
        <dbReference type="ARBA" id="ARBA00023163"/>
    </source>
</evidence>
<dbReference type="AlphaFoldDB" id="A0AAD4NDE7"/>
<keyword evidence="5" id="KW-0539">Nucleus</keyword>
<dbReference type="InterPro" id="IPR036638">
    <property type="entry name" value="HLH_DNA-bd_sf"/>
</dbReference>
<accession>A0AAD4NDE7</accession>
<feature type="region of interest" description="Disordered" evidence="6">
    <location>
        <begin position="57"/>
        <end position="134"/>
    </location>
</feature>
<dbReference type="EMBL" id="JAKKPZ010000002">
    <property type="protein sequence ID" value="KAI1725384.1"/>
    <property type="molecule type" value="Genomic_DNA"/>
</dbReference>
<dbReference type="PANTHER" id="PTHR15741">
    <property type="entry name" value="BASIC HELIX-LOOP-HELIX ZIP TRANSCRIPTION FACTOR"/>
    <property type="match status" value="1"/>
</dbReference>
<evidence type="ECO:0000313" key="8">
    <source>
        <dbReference type="EMBL" id="KAI1725384.1"/>
    </source>
</evidence>
<dbReference type="GO" id="GO:0000981">
    <property type="term" value="F:DNA-binding transcription factor activity, RNA polymerase II-specific"/>
    <property type="evidence" value="ECO:0007669"/>
    <property type="project" value="TreeGrafter"/>
</dbReference>
<dbReference type="GO" id="GO:0000978">
    <property type="term" value="F:RNA polymerase II cis-regulatory region sequence-specific DNA binding"/>
    <property type="evidence" value="ECO:0007669"/>
    <property type="project" value="TreeGrafter"/>
</dbReference>
<dbReference type="InterPro" id="IPR011598">
    <property type="entry name" value="bHLH_dom"/>
</dbReference>